<reference evidence="1" key="2">
    <citation type="journal article" date="2015" name="Fish Shellfish Immunol.">
        <title>Early steps in the European eel (Anguilla anguilla)-Vibrio vulnificus interaction in the gills: Role of the RtxA13 toxin.</title>
        <authorList>
            <person name="Callol A."/>
            <person name="Pajuelo D."/>
            <person name="Ebbesson L."/>
            <person name="Teles M."/>
            <person name="MacKenzie S."/>
            <person name="Amaro C."/>
        </authorList>
    </citation>
    <scope>NUCLEOTIDE SEQUENCE</scope>
</reference>
<name>A0A0E9UPV7_ANGAN</name>
<reference evidence="1" key="1">
    <citation type="submission" date="2014-11" db="EMBL/GenBank/DDBJ databases">
        <authorList>
            <person name="Amaro Gonzalez C."/>
        </authorList>
    </citation>
    <scope>NUCLEOTIDE SEQUENCE</scope>
</reference>
<proteinExistence type="predicted"/>
<accession>A0A0E9UPV7</accession>
<sequence>MQLGSSHSLERVEG</sequence>
<dbReference type="EMBL" id="GBXM01041342">
    <property type="protein sequence ID" value="JAH67235.1"/>
    <property type="molecule type" value="Transcribed_RNA"/>
</dbReference>
<evidence type="ECO:0000313" key="1">
    <source>
        <dbReference type="EMBL" id="JAH67235.1"/>
    </source>
</evidence>
<protein>
    <submittedName>
        <fullName evidence="1">Uncharacterized protein</fullName>
    </submittedName>
</protein>
<organism evidence="1">
    <name type="scientific">Anguilla anguilla</name>
    <name type="common">European freshwater eel</name>
    <name type="synonym">Muraena anguilla</name>
    <dbReference type="NCBI Taxonomy" id="7936"/>
    <lineage>
        <taxon>Eukaryota</taxon>
        <taxon>Metazoa</taxon>
        <taxon>Chordata</taxon>
        <taxon>Craniata</taxon>
        <taxon>Vertebrata</taxon>
        <taxon>Euteleostomi</taxon>
        <taxon>Actinopterygii</taxon>
        <taxon>Neopterygii</taxon>
        <taxon>Teleostei</taxon>
        <taxon>Anguilliformes</taxon>
        <taxon>Anguillidae</taxon>
        <taxon>Anguilla</taxon>
    </lineage>
</organism>